<feature type="region of interest" description="Disordered" evidence="1">
    <location>
        <begin position="110"/>
        <end position="165"/>
    </location>
</feature>
<evidence type="ECO:0000256" key="1">
    <source>
        <dbReference type="SAM" id="MobiDB-lite"/>
    </source>
</evidence>
<dbReference type="AlphaFoldDB" id="A0AAN6TPF7"/>
<dbReference type="PANTHER" id="PTHR42070">
    <property type="entry name" value="FILAMENT ASSOCIATED PROTEIN, PUTATIVE (AFU_ORTHOLOGUE AFUA_8G06630)-RELATED"/>
    <property type="match status" value="1"/>
</dbReference>
<keyword evidence="3" id="KW-1185">Reference proteome</keyword>
<feature type="compositionally biased region" description="Polar residues" evidence="1">
    <location>
        <begin position="145"/>
        <end position="161"/>
    </location>
</feature>
<comment type="caution">
    <text evidence="2">The sequence shown here is derived from an EMBL/GenBank/DDBJ whole genome shotgun (WGS) entry which is preliminary data.</text>
</comment>
<dbReference type="PANTHER" id="PTHR42070:SF1">
    <property type="entry name" value="FILAMENT ASSOCIATED PROTEIN, PUTATIVE (AFU_ORTHOLOGUE AFUA_8G06630)-RELATED"/>
    <property type="match status" value="1"/>
</dbReference>
<dbReference type="RefSeq" id="XP_062641970.1">
    <property type="nucleotide sequence ID" value="XM_062795840.1"/>
</dbReference>
<feature type="region of interest" description="Disordered" evidence="1">
    <location>
        <begin position="1"/>
        <end position="27"/>
    </location>
</feature>
<dbReference type="Proteomes" id="UP001302602">
    <property type="component" value="Unassembled WGS sequence"/>
</dbReference>
<evidence type="ECO:0008006" key="4">
    <source>
        <dbReference type="Google" id="ProtNLM"/>
    </source>
</evidence>
<dbReference type="EMBL" id="MU853278">
    <property type="protein sequence ID" value="KAK4118197.1"/>
    <property type="molecule type" value="Genomic_DNA"/>
</dbReference>
<protein>
    <recommendedName>
        <fullName evidence="4">BZIP domain-containing protein</fullName>
    </recommendedName>
</protein>
<accession>A0AAN6TPF7</accession>
<gene>
    <name evidence="2" type="ORF">N657DRAFT_675692</name>
</gene>
<name>A0AAN6TPF7_9PEZI</name>
<evidence type="ECO:0000313" key="3">
    <source>
        <dbReference type="Proteomes" id="UP001302602"/>
    </source>
</evidence>
<evidence type="ECO:0000313" key="2">
    <source>
        <dbReference type="EMBL" id="KAK4118197.1"/>
    </source>
</evidence>
<reference evidence="2" key="2">
    <citation type="submission" date="2023-05" db="EMBL/GenBank/DDBJ databases">
        <authorList>
            <consortium name="Lawrence Berkeley National Laboratory"/>
            <person name="Steindorff A."/>
            <person name="Hensen N."/>
            <person name="Bonometti L."/>
            <person name="Westerberg I."/>
            <person name="Brannstrom I.O."/>
            <person name="Guillou S."/>
            <person name="Cros-Aarteil S."/>
            <person name="Calhoun S."/>
            <person name="Haridas S."/>
            <person name="Kuo A."/>
            <person name="Mondo S."/>
            <person name="Pangilinan J."/>
            <person name="Riley R."/>
            <person name="Labutti K."/>
            <person name="Andreopoulos B."/>
            <person name="Lipzen A."/>
            <person name="Chen C."/>
            <person name="Yanf M."/>
            <person name="Daum C."/>
            <person name="Ng V."/>
            <person name="Clum A."/>
            <person name="Ohm R."/>
            <person name="Martin F."/>
            <person name="Silar P."/>
            <person name="Natvig D."/>
            <person name="Lalanne C."/>
            <person name="Gautier V."/>
            <person name="Ament-Velasquez S.L."/>
            <person name="Kruys A."/>
            <person name="Hutchinson M.I."/>
            <person name="Powell A.J."/>
            <person name="Barry K."/>
            <person name="Miller A.N."/>
            <person name="Grigoriev I.V."/>
            <person name="Debuchy R."/>
            <person name="Gladieux P."/>
            <person name="Thoren M.H."/>
            <person name="Johannesson H."/>
        </authorList>
    </citation>
    <scope>NUCLEOTIDE SEQUENCE</scope>
    <source>
        <strain evidence="2">CBS 731.68</strain>
    </source>
</reference>
<dbReference type="GeneID" id="87832608"/>
<proteinExistence type="predicted"/>
<reference evidence="2" key="1">
    <citation type="journal article" date="2023" name="Mol. Phylogenet. Evol.">
        <title>Genome-scale phylogeny and comparative genomics of the fungal order Sordariales.</title>
        <authorList>
            <person name="Hensen N."/>
            <person name="Bonometti L."/>
            <person name="Westerberg I."/>
            <person name="Brannstrom I.O."/>
            <person name="Guillou S."/>
            <person name="Cros-Aarteil S."/>
            <person name="Calhoun S."/>
            <person name="Haridas S."/>
            <person name="Kuo A."/>
            <person name="Mondo S."/>
            <person name="Pangilinan J."/>
            <person name="Riley R."/>
            <person name="LaButti K."/>
            <person name="Andreopoulos B."/>
            <person name="Lipzen A."/>
            <person name="Chen C."/>
            <person name="Yan M."/>
            <person name="Daum C."/>
            <person name="Ng V."/>
            <person name="Clum A."/>
            <person name="Steindorff A."/>
            <person name="Ohm R.A."/>
            <person name="Martin F."/>
            <person name="Silar P."/>
            <person name="Natvig D.O."/>
            <person name="Lalanne C."/>
            <person name="Gautier V."/>
            <person name="Ament-Velasquez S.L."/>
            <person name="Kruys A."/>
            <person name="Hutchinson M.I."/>
            <person name="Powell A.J."/>
            <person name="Barry K."/>
            <person name="Miller A.N."/>
            <person name="Grigoriev I.V."/>
            <person name="Debuchy R."/>
            <person name="Gladieux P."/>
            <person name="Hiltunen Thoren M."/>
            <person name="Johannesson H."/>
        </authorList>
    </citation>
    <scope>NUCLEOTIDE SEQUENCE</scope>
    <source>
        <strain evidence="2">CBS 731.68</strain>
    </source>
</reference>
<sequence>MGSVGEKKQDASSAARIRDNQRRSRARRRELVEELKARVREYERQGVQATVEMRQAARRVAIENSRLRALLSSHGVTGEQVDHYLASFNDQPSSEAEPTVALAPRPQETGALHAPLPRLDGIHANGRASYGDESASSPYGAEPVTATSQRSPNASSMSQASPADDNTVVEIPASDYYSPNKAPISALDTLAVVADASIRQTCCGPTTQYTPADDRDVRKYAPIRAEPAPCSSNGGDGCDSASPLQLPTPGSINSHPTTTTRGSHFEMSCTAAAHIMASISRDGSEEKAREAMGCSGSEECLVKNTVLFQLLDSLGAL</sequence>
<organism evidence="2 3">
    <name type="scientific">Parathielavia appendiculata</name>
    <dbReference type="NCBI Taxonomy" id="2587402"/>
    <lineage>
        <taxon>Eukaryota</taxon>
        <taxon>Fungi</taxon>
        <taxon>Dikarya</taxon>
        <taxon>Ascomycota</taxon>
        <taxon>Pezizomycotina</taxon>
        <taxon>Sordariomycetes</taxon>
        <taxon>Sordariomycetidae</taxon>
        <taxon>Sordariales</taxon>
        <taxon>Chaetomiaceae</taxon>
        <taxon>Parathielavia</taxon>
    </lineage>
</organism>
<feature type="compositionally biased region" description="Basic and acidic residues" evidence="1">
    <location>
        <begin position="1"/>
        <end position="22"/>
    </location>
</feature>